<dbReference type="GeneID" id="97406040"/>
<dbReference type="EMBL" id="AEJB01000403">
    <property type="protein sequence ID" value="ELP65228.1"/>
    <property type="molecule type" value="Genomic_DNA"/>
</dbReference>
<comment type="caution">
    <text evidence="1">The sequence shown here is derived from an EMBL/GenBank/DDBJ whole genome shotgun (WGS) entry which is preliminary data.</text>
</comment>
<dbReference type="PATRIC" id="fig|698760.3.peg.5958"/>
<keyword evidence="2" id="KW-1185">Reference proteome</keyword>
<sequence length="61" mass="7035">MREQPVGMVELPNRVRETHARVETRQAYRAARTDEALLVDSRCFRTATTDAGCRRMTVQAR</sequence>
<dbReference type="Proteomes" id="UP000010931">
    <property type="component" value="Unassembled WGS sequence"/>
</dbReference>
<reference evidence="1 2" key="1">
    <citation type="journal article" date="2011" name="Plasmid">
        <title>Streptomyces turgidiscabies Car8 contains a modular pathogenicity island that shares virulence genes with other actinobacterial plant pathogens.</title>
        <authorList>
            <person name="Huguet-Tapia J.C."/>
            <person name="Badger J.H."/>
            <person name="Loria R."/>
            <person name="Pettis G.S."/>
        </authorList>
    </citation>
    <scope>NUCLEOTIDE SEQUENCE [LARGE SCALE GENOMIC DNA]</scope>
    <source>
        <strain evidence="1 2">Car8</strain>
    </source>
</reference>
<evidence type="ECO:0000313" key="2">
    <source>
        <dbReference type="Proteomes" id="UP000010931"/>
    </source>
</evidence>
<dbReference type="AlphaFoldDB" id="L7F0M5"/>
<gene>
    <name evidence="1" type="ORF">STRTUCAR8_08007</name>
</gene>
<accession>L7F0M5</accession>
<proteinExistence type="predicted"/>
<protein>
    <submittedName>
        <fullName evidence="1">Uncharacterized protein</fullName>
    </submittedName>
</protein>
<dbReference type="RefSeq" id="WP_006379729.1">
    <property type="nucleotide sequence ID" value="NZ_AEJB01000403.1"/>
</dbReference>
<evidence type="ECO:0000313" key="1">
    <source>
        <dbReference type="EMBL" id="ELP65228.1"/>
    </source>
</evidence>
<organism evidence="1 2">
    <name type="scientific">Streptomyces turgidiscabies (strain Car8)</name>
    <dbReference type="NCBI Taxonomy" id="698760"/>
    <lineage>
        <taxon>Bacteria</taxon>
        <taxon>Bacillati</taxon>
        <taxon>Actinomycetota</taxon>
        <taxon>Actinomycetes</taxon>
        <taxon>Kitasatosporales</taxon>
        <taxon>Streptomycetaceae</taxon>
        <taxon>Streptomyces</taxon>
    </lineage>
</organism>
<name>L7F0M5_STRT8</name>
<dbReference type="STRING" id="85558.T45_05348"/>